<keyword evidence="2 8" id="KW-0963">Cytoplasm</keyword>
<dbReference type="RefSeq" id="WP_289606785.1">
    <property type="nucleotide sequence ID" value="NZ_JAUDCG010000004.1"/>
</dbReference>
<dbReference type="Proteomes" id="UP001529340">
    <property type="component" value="Unassembled WGS sequence"/>
</dbReference>
<comment type="domain">
    <text evidence="8">The N-terminal region contains the highly conserved SGGXDS motif, predicted to be a P-loop motif involved in ATP binding.</text>
</comment>
<dbReference type="InterPro" id="IPR012796">
    <property type="entry name" value="Lysidine-tRNA-synth_C"/>
</dbReference>
<comment type="caution">
    <text evidence="10">The sequence shown here is derived from an EMBL/GenBank/DDBJ whole genome shotgun (WGS) entry which is preliminary data.</text>
</comment>
<dbReference type="InterPro" id="IPR014729">
    <property type="entry name" value="Rossmann-like_a/b/a_fold"/>
</dbReference>
<reference evidence="10" key="2">
    <citation type="submission" date="2023-06" db="EMBL/GenBank/DDBJ databases">
        <authorList>
            <person name="Zeman M."/>
            <person name="Kubasova T."/>
            <person name="Jahodarova E."/>
            <person name="Nykrynova M."/>
            <person name="Rychlik I."/>
        </authorList>
    </citation>
    <scope>NUCLEOTIDE SEQUENCE</scope>
    <source>
        <strain evidence="10">ET39</strain>
    </source>
</reference>
<dbReference type="InterPro" id="IPR012094">
    <property type="entry name" value="tRNA_Ile_lys_synt"/>
</dbReference>
<proteinExistence type="inferred from homology"/>
<evidence type="ECO:0000256" key="6">
    <source>
        <dbReference type="ARBA" id="ARBA00022840"/>
    </source>
</evidence>
<dbReference type="PANTHER" id="PTHR43033">
    <property type="entry name" value="TRNA(ILE)-LYSIDINE SYNTHASE-RELATED"/>
    <property type="match status" value="1"/>
</dbReference>
<comment type="similarity">
    <text evidence="8">Belongs to the tRNA(Ile)-lysidine synthase family.</text>
</comment>
<name>A0ABT7U9K5_9FIRM</name>
<keyword evidence="4 8" id="KW-0819">tRNA processing</keyword>
<dbReference type="PANTHER" id="PTHR43033:SF1">
    <property type="entry name" value="TRNA(ILE)-LYSIDINE SYNTHASE-RELATED"/>
    <property type="match status" value="1"/>
</dbReference>
<evidence type="ECO:0000313" key="11">
    <source>
        <dbReference type="Proteomes" id="UP001529340"/>
    </source>
</evidence>
<keyword evidence="5 8" id="KW-0547">Nucleotide-binding</keyword>
<dbReference type="HAMAP" id="MF_01161">
    <property type="entry name" value="tRNA_Ile_lys_synt"/>
    <property type="match status" value="1"/>
</dbReference>
<dbReference type="CDD" id="cd01992">
    <property type="entry name" value="TilS_N"/>
    <property type="match status" value="1"/>
</dbReference>
<comment type="catalytic activity">
    <reaction evidence="7 8">
        <text>cytidine(34) in tRNA(Ile2) + L-lysine + ATP = lysidine(34) in tRNA(Ile2) + AMP + diphosphate + H(+)</text>
        <dbReference type="Rhea" id="RHEA:43744"/>
        <dbReference type="Rhea" id="RHEA-COMP:10625"/>
        <dbReference type="Rhea" id="RHEA-COMP:10670"/>
        <dbReference type="ChEBI" id="CHEBI:15378"/>
        <dbReference type="ChEBI" id="CHEBI:30616"/>
        <dbReference type="ChEBI" id="CHEBI:32551"/>
        <dbReference type="ChEBI" id="CHEBI:33019"/>
        <dbReference type="ChEBI" id="CHEBI:82748"/>
        <dbReference type="ChEBI" id="CHEBI:83665"/>
        <dbReference type="ChEBI" id="CHEBI:456215"/>
        <dbReference type="EC" id="6.3.4.19"/>
    </reaction>
</comment>
<evidence type="ECO:0000313" key="10">
    <source>
        <dbReference type="EMBL" id="MDM8156316.1"/>
    </source>
</evidence>
<reference evidence="10" key="1">
    <citation type="submission" date="2023-06" db="EMBL/GenBank/DDBJ databases">
        <title>Identification and characterization of horizontal gene transfer across gut microbiota members of farm animals based on homology search.</title>
        <authorList>
            <person name="Schwarzerova J."/>
            <person name="Nykrynova M."/>
            <person name="Jureckova K."/>
            <person name="Cejkova D."/>
            <person name="Rychlik I."/>
        </authorList>
    </citation>
    <scope>NUCLEOTIDE SEQUENCE</scope>
    <source>
        <strain evidence="10">ET39</strain>
    </source>
</reference>
<dbReference type="SUPFAM" id="SSF56037">
    <property type="entry name" value="PheT/TilS domain"/>
    <property type="match status" value="1"/>
</dbReference>
<evidence type="ECO:0000256" key="3">
    <source>
        <dbReference type="ARBA" id="ARBA00022598"/>
    </source>
</evidence>
<keyword evidence="11" id="KW-1185">Reference proteome</keyword>
<dbReference type="NCBIfam" id="TIGR02433">
    <property type="entry name" value="lysidine_TilS_C"/>
    <property type="match status" value="1"/>
</dbReference>
<keyword evidence="3 8" id="KW-0436">Ligase</keyword>
<evidence type="ECO:0000256" key="2">
    <source>
        <dbReference type="ARBA" id="ARBA00022490"/>
    </source>
</evidence>
<evidence type="ECO:0000256" key="7">
    <source>
        <dbReference type="ARBA" id="ARBA00048539"/>
    </source>
</evidence>
<protein>
    <recommendedName>
        <fullName evidence="8">tRNA(Ile)-lysidine synthase</fullName>
        <ecNumber evidence="8">6.3.4.19</ecNumber>
    </recommendedName>
    <alternativeName>
        <fullName evidence="8">tRNA(Ile)-2-lysyl-cytidine synthase</fullName>
    </alternativeName>
    <alternativeName>
        <fullName evidence="8">tRNA(Ile)-lysidine synthetase</fullName>
    </alternativeName>
</protein>
<accession>A0ABT7U9K5</accession>
<dbReference type="GO" id="GO:0032267">
    <property type="term" value="F:tRNA(Ile)-lysidine synthase activity"/>
    <property type="evidence" value="ECO:0007669"/>
    <property type="project" value="UniProtKB-EC"/>
</dbReference>
<evidence type="ECO:0000256" key="1">
    <source>
        <dbReference type="ARBA" id="ARBA00004496"/>
    </source>
</evidence>
<evidence type="ECO:0000256" key="5">
    <source>
        <dbReference type="ARBA" id="ARBA00022741"/>
    </source>
</evidence>
<dbReference type="Pfam" id="PF11734">
    <property type="entry name" value="TilS_C"/>
    <property type="match status" value="1"/>
</dbReference>
<gene>
    <name evidence="8 10" type="primary">tilS</name>
    <name evidence="10" type="ORF">QUV96_01535</name>
</gene>
<dbReference type="SMART" id="SM00977">
    <property type="entry name" value="TilS_C"/>
    <property type="match status" value="1"/>
</dbReference>
<sequence>MENLDGLKQLAGKRWVIGVSGGGDSMALLDLCRRSDLQLHCAHVNYHHRDSADRDQHLCERYCAQWSIPIHILHAHTPENGNFQANARRERYAFYRQLCDRCHCDGVLVAHQQDDVLETYLMQKQRGSIPSFYGLREESEIFGVRVIRPLLACTRSELRKYCHMQGVPYEDDESNDSDDYERNRVRHHQLEKMSEADRRQLLAEMEADNVHLSHLQRQADAFLASWDGRLQPLLSHAQNAYILQHWVRTRCGITLSHSAQRDLLRRLRSDKPQWTQPLDDRWQLKKEYARVVLDTLEMCGFSYTYDTLCYVQTDHFSLCPQGKRIEGVTLKESDFPITIRNARSGDAIVLRFGTKKLSRWFIDRHIPQDVRRRWPVMVNAQGTVIFVPKIGCDITHFSNNPNVFMIQ</sequence>
<dbReference type="SUPFAM" id="SSF52402">
    <property type="entry name" value="Adenine nucleotide alpha hydrolases-like"/>
    <property type="match status" value="1"/>
</dbReference>
<evidence type="ECO:0000256" key="4">
    <source>
        <dbReference type="ARBA" id="ARBA00022694"/>
    </source>
</evidence>
<dbReference type="InterPro" id="IPR012795">
    <property type="entry name" value="tRNA_Ile_lys_synt_N"/>
</dbReference>
<organism evidence="10 11">
    <name type="scientific">Amedibacillus dolichus</name>
    <dbReference type="NCBI Taxonomy" id="31971"/>
    <lineage>
        <taxon>Bacteria</taxon>
        <taxon>Bacillati</taxon>
        <taxon>Bacillota</taxon>
        <taxon>Erysipelotrichia</taxon>
        <taxon>Erysipelotrichales</taxon>
        <taxon>Erysipelotrichaceae</taxon>
        <taxon>Amedibacillus</taxon>
    </lineage>
</organism>
<dbReference type="EC" id="6.3.4.19" evidence="8"/>
<dbReference type="InterPro" id="IPR011063">
    <property type="entry name" value="TilS/TtcA_N"/>
</dbReference>
<feature type="binding site" evidence="8">
    <location>
        <begin position="20"/>
        <end position="25"/>
    </location>
    <ligand>
        <name>ATP</name>
        <dbReference type="ChEBI" id="CHEBI:30616"/>
    </ligand>
</feature>
<comment type="subcellular location">
    <subcellularLocation>
        <location evidence="1 8">Cytoplasm</location>
    </subcellularLocation>
</comment>
<evidence type="ECO:0000256" key="8">
    <source>
        <dbReference type="HAMAP-Rule" id="MF_01161"/>
    </source>
</evidence>
<dbReference type="Gene3D" id="3.40.50.620">
    <property type="entry name" value="HUPs"/>
    <property type="match status" value="1"/>
</dbReference>
<feature type="domain" description="Lysidine-tRNA(Ile) synthetase C-terminal" evidence="9">
    <location>
        <begin position="337"/>
        <end position="403"/>
    </location>
</feature>
<comment type="function">
    <text evidence="8">Ligates lysine onto the cytidine present at position 34 of the AUA codon-specific tRNA(Ile) that contains the anticodon CAU, in an ATP-dependent manner. Cytidine is converted to lysidine, thus changing the amino acid specificity of the tRNA from methionine to isoleucine.</text>
</comment>
<dbReference type="NCBIfam" id="TIGR02432">
    <property type="entry name" value="lysidine_TilS_N"/>
    <property type="match status" value="1"/>
</dbReference>
<dbReference type="EMBL" id="JAUDCG010000004">
    <property type="protein sequence ID" value="MDM8156316.1"/>
    <property type="molecule type" value="Genomic_DNA"/>
</dbReference>
<keyword evidence="6 8" id="KW-0067">ATP-binding</keyword>
<dbReference type="Pfam" id="PF01171">
    <property type="entry name" value="ATP_bind_3"/>
    <property type="match status" value="1"/>
</dbReference>
<evidence type="ECO:0000259" key="9">
    <source>
        <dbReference type="SMART" id="SM00977"/>
    </source>
</evidence>